<dbReference type="EMBL" id="BRPK01000011">
    <property type="protein sequence ID" value="GLB42281.1"/>
    <property type="molecule type" value="Genomic_DNA"/>
</dbReference>
<feature type="compositionally biased region" description="Basic and acidic residues" evidence="1">
    <location>
        <begin position="71"/>
        <end position="82"/>
    </location>
</feature>
<sequence length="2245" mass="248474">MAPSEGKKNSRRLLSFDTLSNRTASNASEQSHGRPLPSRLPTLSQSIDDEKTTVAEASKSPQTWTGVDLVESPRKNDDDKGSLRSASPVPESRRKPAPLRSTRPTTPEAPQGPSVPRARWDRLRQHVIPIPIRPATPPPSTPAATAQALPPRSQTPKPSRLARLGFRQIVDHARELDGNQRFAQELEKVCWSIRLTEPHKVPVKVDATPAGSALHLAFMSSTSLASTGTSSTQNHSQSNKKPELRRPQSIQALSMTGRSVPSVTTLYQTLLQYATPSGDARALSSSLPRESLVLSTLLLPFLTSEHGTQWDEERWSAIEAFEVITRSWAPLNEGMGVERYLWCCKAAFVPPSSMRTRILSVLWGLLIPTETNYTVTTPECFQTLAQGGTASSEEYDTVASAKDDRGQLRAAIMLEALSRCLEDCSDDSRIWLFQNVLEQYWIKSPNEVKFTRLLRAIHARTLLGLSRALLSVLSVPLDQGAAIYRAQCIARILQERFIPDIDALGDVVKSEAMINVINAVLELIHMDRAKEPTRWGVSLVKEWYREPSMWKTCLDKTLQDFISKGNWSNIVVKLGSLIRLLPDEIRKQMVAFVVPHLYDKLVDQPPPYPCVPLTNLLDTIARLHPQVFYKPLFLCAATSKEFTVVNHLCVIVIVSKFLPDYWIRDAEMMSVALMSDGGRRVDASDSANGTWMKARLGQAVVMLELIGCLQAARHLKQSASNADALVGETAKFAAALELRLAILLEARERTASTPPSQRLLFCILFREMRLLTRSLKPASWLVRIVSWYIDIVEDDGIGQDPEEEEKSTIGQIQGLYAAAQDGVRSAHQRRSTMVLSKSLQTPQIANDAASAGNSADLAAIFAQKETLLKSLSKGFVPKAMKLLVTMSTLLTADEYQRLAPFLWYQLQSNGDTSLTSAVCFLIMQSAEKTPMDLVARIEVDLQSSDHETKLNAVYKIGILFNWRYQILPQHVVADRARRPFKVTRGPLAFVATDIGSSSYIREDDADELKDSLPAELRKHLAEIGWDQDDAPLDQHREWVKTPISLLSTQQIDRLDNLGPDLAIPSSPSALSSGPLSTSQGEKVDEVGLLRRNSSSGGPQPAVKRRAVFVPSLALVFPRLASLVFDSDLAISSAARHTVVDIMRNDPNLLSRPVLDLFAGEQKDMQAAVVTFNAFLHVQRLLPYPMTHLMFNNVAGFLKWATKQSEEADALLDFAQILPILSRLLPQVSGVSIRDIRRAKIEPYLIPSGSLWFPSSAPSGPMFPRSFGSQNNPFDNLPSDLVSITMIRVSQNMLFLSMLKRNRQDVQLVRKNLSRLELPATTPSKRAALELSDFVPRRRQKQDSNPGLTGLSLMLSRSHLLLVAQIFRCMSRHLNDRNELAVLVDGLNQILLAHGDDIGIVSQVLIALMVASTRFRRLFTSGGGYALFMPAVLKAYTESQSHSGIKLAIEYAVNRFYALHQEAFVFQTLDILAHVTALPNIEAEWLVKSIYNLFFSLRQGILPSTPDAAGIHNANKLQEREALIVSTAEDTPQTFLTVLRRGDSTEHDRVKIDLPEEYTSSRLGIDNFVRLFLTVIAHDPTIVRAEQFLRLLRIMAPHLYHASSKARTVLQEGIDALASVLLRTSAKPKAHDATSNEGVSSLSSDALLENRLLEKSRTASSIVTMRLDYLALIIAFTRAGGLLTQPAMLRAMELIKTMLKEIPVDMNRGISTFFTDFIQTSFLRESPPSYKMIVTFFQELAPLITNHGPVVDFSGAYHAVSELLNNAAYSNEPAFSRAVVAHICGPGLASCEAAAAADVLLSLPSRLSIVNLSAKALLLRGADVIAEVEKRTPSYDFLAGVVLPLVISMKTEALLDQSAEPWQRKAVGGAWVRLLQFVLSACKPRRALERSRSQDKHRTGDPKRSQLPAFCMSLQIIKVIVVRAEPELSSRLPGIWPRLSAFLIKALAGGSANFVTNAHAPDISPSPSPSHSPRSSAQLDPFQSSISAKFTLAISPQVRTFSSPRIIDYSLWSFLELLCVYRSPLVLQMRLFTVEKLVELHHSLGRHRRVYSPNDTHSRRASSSVFAKPRRRLSGTPSPASPGASPRLSASQTFPQGPSFASLEVGRQPGYNIMSSPHETRGPKIVHLGPISAMSAFGRALSPGRGGKGDPMGTTTTIKSMNLIRATYRRIRTVQRCMGYSDVLLPMPESQEMDADEAFTTTWTRQEALNAISKETQELLEEFEETDRTLEDEGVLVEAPPSPRHV</sequence>
<feature type="region of interest" description="Disordered" evidence="1">
    <location>
        <begin position="1062"/>
        <end position="1082"/>
    </location>
</feature>
<dbReference type="PANTHER" id="PTHR31781:SF1">
    <property type="entry name" value="PROTEIN UNC-80 HOMOLOG"/>
    <property type="match status" value="1"/>
</dbReference>
<feature type="compositionally biased region" description="Polar residues" evidence="1">
    <location>
        <begin position="17"/>
        <end position="30"/>
    </location>
</feature>
<dbReference type="GO" id="GO:0055080">
    <property type="term" value="P:monoatomic cation homeostasis"/>
    <property type="evidence" value="ECO:0007669"/>
    <property type="project" value="TreeGrafter"/>
</dbReference>
<dbReference type="Pfam" id="PF20262">
    <property type="entry name" value="UNC80_C"/>
    <property type="match status" value="1"/>
</dbReference>
<protein>
    <submittedName>
        <fullName evidence="4">Ion transmembrane transport</fullName>
    </submittedName>
</protein>
<feature type="domain" description="Protein UNC80 central region" evidence="2">
    <location>
        <begin position="820"/>
        <end position="982"/>
    </location>
</feature>
<feature type="compositionally biased region" description="Low complexity" evidence="1">
    <location>
        <begin position="2073"/>
        <end position="2090"/>
    </location>
</feature>
<dbReference type="Pfam" id="PF19424">
    <property type="entry name" value="UNC80"/>
    <property type="match status" value="1"/>
</dbReference>
<reference evidence="4" key="1">
    <citation type="submission" date="2022-07" db="EMBL/GenBank/DDBJ databases">
        <title>The genome of Lyophyllum shimeji provides insight into the initial evolution of ectomycorrhizal fungal genome.</title>
        <authorList>
            <person name="Kobayashi Y."/>
            <person name="Shibata T."/>
            <person name="Hirakawa H."/>
            <person name="Shigenobu S."/>
            <person name="Nishiyama T."/>
            <person name="Yamada A."/>
            <person name="Hasebe M."/>
            <person name="Kawaguchi M."/>
        </authorList>
    </citation>
    <scope>NUCLEOTIDE SEQUENCE</scope>
    <source>
        <strain evidence="4">AT787</strain>
    </source>
</reference>
<feature type="region of interest" description="Disordered" evidence="1">
    <location>
        <begin position="2221"/>
        <end position="2245"/>
    </location>
</feature>
<organism evidence="4 5">
    <name type="scientific">Lyophyllum shimeji</name>
    <name type="common">Hon-shimeji</name>
    <name type="synonym">Tricholoma shimeji</name>
    <dbReference type="NCBI Taxonomy" id="47721"/>
    <lineage>
        <taxon>Eukaryota</taxon>
        <taxon>Fungi</taxon>
        <taxon>Dikarya</taxon>
        <taxon>Basidiomycota</taxon>
        <taxon>Agaricomycotina</taxon>
        <taxon>Agaricomycetes</taxon>
        <taxon>Agaricomycetidae</taxon>
        <taxon>Agaricales</taxon>
        <taxon>Tricholomatineae</taxon>
        <taxon>Lyophyllaceae</taxon>
        <taxon>Lyophyllum</taxon>
    </lineage>
</organism>
<evidence type="ECO:0000256" key="1">
    <source>
        <dbReference type="SAM" id="MobiDB-lite"/>
    </source>
</evidence>
<dbReference type="GO" id="GO:0034703">
    <property type="term" value="C:cation channel complex"/>
    <property type="evidence" value="ECO:0007669"/>
    <property type="project" value="TreeGrafter"/>
</dbReference>
<dbReference type="PANTHER" id="PTHR31781">
    <property type="entry name" value="UNC80"/>
    <property type="match status" value="1"/>
</dbReference>
<feature type="compositionally biased region" description="Low complexity" evidence="1">
    <location>
        <begin position="1062"/>
        <end position="1078"/>
    </location>
</feature>
<dbReference type="GO" id="GO:0005261">
    <property type="term" value="F:monoatomic cation channel activity"/>
    <property type="evidence" value="ECO:0007669"/>
    <property type="project" value="TreeGrafter"/>
</dbReference>
<feature type="region of interest" description="Disordered" evidence="1">
    <location>
        <begin position="1"/>
        <end position="159"/>
    </location>
</feature>
<name>A0A9P3UTL5_LYOSH</name>
<proteinExistence type="predicted"/>
<accession>A0A9P3UTL5</accession>
<dbReference type="InterPro" id="IPR046460">
    <property type="entry name" value="UNC80_C"/>
</dbReference>
<feature type="region of interest" description="Disordered" evidence="1">
    <location>
        <begin position="1957"/>
        <end position="1978"/>
    </location>
</feature>
<evidence type="ECO:0000313" key="5">
    <source>
        <dbReference type="Proteomes" id="UP001063166"/>
    </source>
</evidence>
<feature type="region of interest" description="Disordered" evidence="1">
    <location>
        <begin position="2048"/>
        <end position="2093"/>
    </location>
</feature>
<feature type="domain" description="Protein UNC80 C-terminal" evidence="3">
    <location>
        <begin position="1284"/>
        <end position="1489"/>
    </location>
</feature>
<evidence type="ECO:0000313" key="4">
    <source>
        <dbReference type="EMBL" id="GLB42281.1"/>
    </source>
</evidence>
<comment type="caution">
    <text evidence="4">The sequence shown here is derived from an EMBL/GenBank/DDBJ whole genome shotgun (WGS) entry which is preliminary data.</text>
</comment>
<dbReference type="Proteomes" id="UP001063166">
    <property type="component" value="Unassembled WGS sequence"/>
</dbReference>
<feature type="compositionally biased region" description="Pro residues" evidence="1">
    <location>
        <begin position="131"/>
        <end position="141"/>
    </location>
</feature>
<keyword evidence="5" id="KW-1185">Reference proteome</keyword>
<evidence type="ECO:0000259" key="2">
    <source>
        <dbReference type="Pfam" id="PF19424"/>
    </source>
</evidence>
<keyword evidence="4" id="KW-0812">Transmembrane</keyword>
<dbReference type="OrthoDB" id="5584001at2759"/>
<feature type="compositionally biased region" description="Low complexity" evidence="1">
    <location>
        <begin position="142"/>
        <end position="151"/>
    </location>
</feature>
<keyword evidence="4" id="KW-0472">Membrane</keyword>
<gene>
    <name evidence="4" type="ORF">LshimejAT787_1102960</name>
</gene>
<evidence type="ECO:0000259" key="3">
    <source>
        <dbReference type="Pfam" id="PF20262"/>
    </source>
</evidence>
<dbReference type="InterPro" id="IPR045852">
    <property type="entry name" value="UNC80_central"/>
</dbReference>
<feature type="region of interest" description="Disordered" evidence="1">
    <location>
        <begin position="225"/>
        <end position="247"/>
    </location>
</feature>